<dbReference type="EMBL" id="GGEC01062834">
    <property type="protein sequence ID" value="MBX43318.1"/>
    <property type="molecule type" value="Transcribed_RNA"/>
</dbReference>
<organism evidence="1">
    <name type="scientific">Rhizophora mucronata</name>
    <name type="common">Asiatic mangrove</name>
    <dbReference type="NCBI Taxonomy" id="61149"/>
    <lineage>
        <taxon>Eukaryota</taxon>
        <taxon>Viridiplantae</taxon>
        <taxon>Streptophyta</taxon>
        <taxon>Embryophyta</taxon>
        <taxon>Tracheophyta</taxon>
        <taxon>Spermatophyta</taxon>
        <taxon>Magnoliopsida</taxon>
        <taxon>eudicotyledons</taxon>
        <taxon>Gunneridae</taxon>
        <taxon>Pentapetalae</taxon>
        <taxon>rosids</taxon>
        <taxon>fabids</taxon>
        <taxon>Malpighiales</taxon>
        <taxon>Rhizophoraceae</taxon>
        <taxon>Rhizophora</taxon>
    </lineage>
</organism>
<dbReference type="AlphaFoldDB" id="A0A2P2NLG0"/>
<name>A0A2P2NLG0_RHIMU</name>
<protein>
    <submittedName>
        <fullName evidence="1">Uncharacterized protein</fullName>
    </submittedName>
</protein>
<proteinExistence type="predicted"/>
<evidence type="ECO:0000313" key="1">
    <source>
        <dbReference type="EMBL" id="MBX43318.1"/>
    </source>
</evidence>
<reference evidence="1" key="1">
    <citation type="submission" date="2018-02" db="EMBL/GenBank/DDBJ databases">
        <title>Rhizophora mucronata_Transcriptome.</title>
        <authorList>
            <person name="Meera S.P."/>
            <person name="Sreeshan A."/>
            <person name="Augustine A."/>
        </authorList>
    </citation>
    <scope>NUCLEOTIDE SEQUENCE</scope>
    <source>
        <tissue evidence="1">Leaf</tissue>
    </source>
</reference>
<sequence>MSLLGSLCDAMPSAGLCKYLTAVIVSIKIHRPFNDFFMLVLIDMERNS</sequence>
<accession>A0A2P2NLG0</accession>